<proteinExistence type="predicted"/>
<sequence length="76" mass="8582">MNDTQYPNDFPTLTNEQICELAAAVCDDFGGDLSRADFIEKLRLLLEDVPGFEAGKVDERFIELAWTTYSGRTPYS</sequence>
<evidence type="ECO:0000313" key="2">
    <source>
        <dbReference type="Proteomes" id="UP000029413"/>
    </source>
</evidence>
<protein>
    <submittedName>
        <fullName evidence="1">Uncharacterized protein</fullName>
    </submittedName>
</protein>
<reference evidence="1 2" key="1">
    <citation type="submission" date="2014-05" db="EMBL/GenBank/DDBJ databases">
        <authorList>
            <person name="Bishop-Lilly K.A."/>
            <person name="Broomall S.M."/>
            <person name="Chain P.S."/>
            <person name="Chertkov O."/>
            <person name="Coyne S.R."/>
            <person name="Daligault H.E."/>
            <person name="Davenport K.W."/>
            <person name="Erkkila T."/>
            <person name="Frey K.G."/>
            <person name="Gibbons H.S."/>
            <person name="Gu W."/>
            <person name="Jaissle J."/>
            <person name="Johnson S.L."/>
            <person name="Koroleva G.I."/>
            <person name="Ladner J.T."/>
            <person name="Lo C.-C."/>
            <person name="Minogue T.D."/>
            <person name="Munk C."/>
            <person name="Palacios G.F."/>
            <person name="Redden C.L."/>
            <person name="Rosenzweig C.N."/>
            <person name="Scholz M.B."/>
            <person name="Teshima H."/>
            <person name="Xu Y."/>
        </authorList>
    </citation>
    <scope>NUCLEOTIDE SEQUENCE [LARGE SCALE GENOMIC DNA]</scope>
    <source>
        <strain evidence="1 2">DDS 22E-1</strain>
    </source>
</reference>
<name>A0AAN0RP56_9BURK</name>
<evidence type="ECO:0000313" key="1">
    <source>
        <dbReference type="EMBL" id="AIO31350.1"/>
    </source>
</evidence>
<gene>
    <name evidence="1" type="ORF">DM39_736</name>
</gene>
<organism evidence="1 2">
    <name type="scientific">Burkholderia cenocepacia</name>
    <dbReference type="NCBI Taxonomy" id="95486"/>
    <lineage>
        <taxon>Bacteria</taxon>
        <taxon>Pseudomonadati</taxon>
        <taxon>Pseudomonadota</taxon>
        <taxon>Betaproteobacteria</taxon>
        <taxon>Burkholderiales</taxon>
        <taxon>Burkholderiaceae</taxon>
        <taxon>Burkholderia</taxon>
        <taxon>Burkholderia cepacia complex</taxon>
    </lineage>
</organism>
<accession>A0AAN0RP56</accession>
<dbReference type="AlphaFoldDB" id="A0AAN0RP56"/>
<dbReference type="Proteomes" id="UP000029413">
    <property type="component" value="Chromosome 1"/>
</dbReference>
<dbReference type="KEGG" id="bcen:DM39_736"/>
<keyword evidence="2" id="KW-1185">Reference proteome</keyword>
<dbReference type="EMBL" id="CP007783">
    <property type="protein sequence ID" value="AIO31350.1"/>
    <property type="molecule type" value="Genomic_DNA"/>
</dbReference>